<evidence type="ECO:0000313" key="1">
    <source>
        <dbReference type="EMBL" id="KAI5682974.1"/>
    </source>
</evidence>
<reference evidence="2" key="1">
    <citation type="journal article" date="2023" name="Nat. Plants">
        <title>Single-cell RNA sequencing provides a high-resolution roadmap for understanding the multicellular compartmentation of specialized metabolism.</title>
        <authorList>
            <person name="Sun S."/>
            <person name="Shen X."/>
            <person name="Li Y."/>
            <person name="Li Y."/>
            <person name="Wang S."/>
            <person name="Li R."/>
            <person name="Zhang H."/>
            <person name="Shen G."/>
            <person name="Guo B."/>
            <person name="Wei J."/>
            <person name="Xu J."/>
            <person name="St-Pierre B."/>
            <person name="Chen S."/>
            <person name="Sun C."/>
        </authorList>
    </citation>
    <scope>NUCLEOTIDE SEQUENCE [LARGE SCALE GENOMIC DNA]</scope>
</reference>
<accession>A0ACC0CDK6</accession>
<organism evidence="1 2">
    <name type="scientific">Catharanthus roseus</name>
    <name type="common">Madagascar periwinkle</name>
    <name type="synonym">Vinca rosea</name>
    <dbReference type="NCBI Taxonomy" id="4058"/>
    <lineage>
        <taxon>Eukaryota</taxon>
        <taxon>Viridiplantae</taxon>
        <taxon>Streptophyta</taxon>
        <taxon>Embryophyta</taxon>
        <taxon>Tracheophyta</taxon>
        <taxon>Spermatophyta</taxon>
        <taxon>Magnoliopsida</taxon>
        <taxon>eudicotyledons</taxon>
        <taxon>Gunneridae</taxon>
        <taxon>Pentapetalae</taxon>
        <taxon>asterids</taxon>
        <taxon>lamiids</taxon>
        <taxon>Gentianales</taxon>
        <taxon>Apocynaceae</taxon>
        <taxon>Rauvolfioideae</taxon>
        <taxon>Vinceae</taxon>
        <taxon>Catharanthinae</taxon>
        <taxon>Catharanthus</taxon>
    </lineage>
</organism>
<gene>
    <name evidence="1" type="ORF">M9H77_04202</name>
</gene>
<protein>
    <submittedName>
        <fullName evidence="1">Uncharacterized protein</fullName>
    </submittedName>
</protein>
<name>A0ACC0CDK6_CATRO</name>
<dbReference type="Proteomes" id="UP001060085">
    <property type="component" value="Linkage Group LG01"/>
</dbReference>
<proteinExistence type="predicted"/>
<keyword evidence="2" id="KW-1185">Reference proteome</keyword>
<dbReference type="EMBL" id="CM044701">
    <property type="protein sequence ID" value="KAI5682974.1"/>
    <property type="molecule type" value="Genomic_DNA"/>
</dbReference>
<evidence type="ECO:0000313" key="2">
    <source>
        <dbReference type="Proteomes" id="UP001060085"/>
    </source>
</evidence>
<sequence length="183" mass="20394">MLRRSNVSSATDPYYPERNGLYIGQGTTMLSRAGIFRVSEGVAVDMTNRVYKLPSFNGKVSFFWSNITPTNDYLFDIEDLLEGEIFLQNLPSIVAAHALDPQQGERILDMCAAPGGKTTAIAILMKDKGEVVAVDRSHNKVHLLNLTGNVLMRNRKGSKIWKVLYQAIALQFSFALKHLGVLY</sequence>
<comment type="caution">
    <text evidence="1">The sequence shown here is derived from an EMBL/GenBank/DDBJ whole genome shotgun (WGS) entry which is preliminary data.</text>
</comment>